<evidence type="ECO:0000313" key="12">
    <source>
        <dbReference type="EMBL" id="TRM10646.1"/>
    </source>
</evidence>
<keyword evidence="3" id="KW-0328">Glycosyltransferase</keyword>
<name>A0A549YFJ0_9BACI</name>
<evidence type="ECO:0000313" key="11">
    <source>
        <dbReference type="EMBL" id="TMN21786.1"/>
    </source>
</evidence>
<evidence type="ECO:0000313" key="14">
    <source>
        <dbReference type="Proteomes" id="UP000319280"/>
    </source>
</evidence>
<dbReference type="InterPro" id="IPR029044">
    <property type="entry name" value="Nucleotide-diphossugar_trans"/>
</dbReference>
<dbReference type="GO" id="GO:0016757">
    <property type="term" value="F:glycosyltransferase activity"/>
    <property type="evidence" value="ECO:0007669"/>
    <property type="project" value="UniProtKB-KW"/>
</dbReference>
<accession>A0A549YFJ0</accession>
<keyword evidence="7 9" id="KW-0472">Membrane</keyword>
<protein>
    <submittedName>
        <fullName evidence="12">Glycosyltransferase family 2 protein</fullName>
    </submittedName>
</protein>
<organism evidence="12 14">
    <name type="scientific">Lentibacillus cibarius</name>
    <dbReference type="NCBI Taxonomy" id="2583219"/>
    <lineage>
        <taxon>Bacteria</taxon>
        <taxon>Bacillati</taxon>
        <taxon>Bacillota</taxon>
        <taxon>Bacilli</taxon>
        <taxon>Bacillales</taxon>
        <taxon>Bacillaceae</taxon>
        <taxon>Lentibacillus</taxon>
    </lineage>
</organism>
<evidence type="ECO:0000256" key="6">
    <source>
        <dbReference type="ARBA" id="ARBA00022989"/>
    </source>
</evidence>
<evidence type="ECO:0000256" key="5">
    <source>
        <dbReference type="ARBA" id="ARBA00022692"/>
    </source>
</evidence>
<feature type="transmembrane region" description="Helical" evidence="9">
    <location>
        <begin position="229"/>
        <end position="257"/>
    </location>
</feature>
<dbReference type="OrthoDB" id="9807778at2"/>
<dbReference type="InterPro" id="IPR050256">
    <property type="entry name" value="Glycosyltransferase_2"/>
</dbReference>
<gene>
    <name evidence="11" type="ORF">FFL34_06425</name>
    <name evidence="12" type="ORF">FH966_02300</name>
</gene>
<dbReference type="PANTHER" id="PTHR48090">
    <property type="entry name" value="UNDECAPRENYL-PHOSPHATE 4-DEOXY-4-FORMAMIDO-L-ARABINOSE TRANSFERASE-RELATED"/>
    <property type="match status" value="1"/>
</dbReference>
<evidence type="ECO:0000256" key="4">
    <source>
        <dbReference type="ARBA" id="ARBA00022679"/>
    </source>
</evidence>
<comment type="subcellular location">
    <subcellularLocation>
        <location evidence="1">Cell membrane</location>
        <topology evidence="1">Multi-pass membrane protein</topology>
    </subcellularLocation>
</comment>
<evidence type="ECO:0000256" key="3">
    <source>
        <dbReference type="ARBA" id="ARBA00022676"/>
    </source>
</evidence>
<dbReference type="EMBL" id="VJMZ01000001">
    <property type="protein sequence ID" value="TRM10646.1"/>
    <property type="molecule type" value="Genomic_DNA"/>
</dbReference>
<evidence type="ECO:0000256" key="1">
    <source>
        <dbReference type="ARBA" id="ARBA00004651"/>
    </source>
</evidence>
<evidence type="ECO:0000256" key="8">
    <source>
        <dbReference type="ARBA" id="ARBA00038152"/>
    </source>
</evidence>
<evidence type="ECO:0000259" key="10">
    <source>
        <dbReference type="Pfam" id="PF00535"/>
    </source>
</evidence>
<dbReference type="Pfam" id="PF00535">
    <property type="entry name" value="Glycos_transf_2"/>
    <property type="match status" value="1"/>
</dbReference>
<evidence type="ECO:0000256" key="7">
    <source>
        <dbReference type="ARBA" id="ARBA00023136"/>
    </source>
</evidence>
<dbReference type="InterPro" id="IPR001173">
    <property type="entry name" value="Glyco_trans_2-like"/>
</dbReference>
<reference evidence="11 13" key="1">
    <citation type="submission" date="2019-05" db="EMBL/GenBank/DDBJ databases">
        <title>Genomic analysis of Lentibacillus sp. NKC220-2.</title>
        <authorList>
            <person name="Oh Y.J."/>
        </authorList>
    </citation>
    <scope>NUCLEOTIDE SEQUENCE [LARGE SCALE GENOMIC DNA]</scope>
    <source>
        <strain evidence="11 13">NKC220-2</strain>
    </source>
</reference>
<dbReference type="EMBL" id="VCIA01000001">
    <property type="protein sequence ID" value="TMN21786.1"/>
    <property type="molecule type" value="Genomic_DNA"/>
</dbReference>
<keyword evidence="5 9" id="KW-0812">Transmembrane</keyword>
<dbReference type="PANTHER" id="PTHR48090:SF8">
    <property type="entry name" value="GLYCOSYLTRANSFERASE CSBB-RELATED"/>
    <property type="match status" value="1"/>
</dbReference>
<feature type="domain" description="Glycosyltransferase 2-like" evidence="10">
    <location>
        <begin position="5"/>
        <end position="168"/>
    </location>
</feature>
<reference evidence="12 14" key="2">
    <citation type="submission" date="2019-07" db="EMBL/GenBank/DDBJ databases">
        <title>Genomic analysis of Lentibacillus sp. NKC851-2.</title>
        <authorList>
            <person name="Oh Y.J."/>
        </authorList>
    </citation>
    <scope>NUCLEOTIDE SEQUENCE [LARGE SCALE GENOMIC DNA]</scope>
    <source>
        <strain evidence="12 14">NKC851-2</strain>
    </source>
</reference>
<dbReference type="CDD" id="cd04187">
    <property type="entry name" value="DPM1_like_bac"/>
    <property type="match status" value="1"/>
</dbReference>
<evidence type="ECO:0000256" key="9">
    <source>
        <dbReference type="SAM" id="Phobius"/>
    </source>
</evidence>
<sequence length="328" mass="37351">MKTVSLIIPCFNESDSLKQTYQAISDVSQRSTDFSHEIIFVDDGSQDNTFSIIYDIAAADSRVKYITFTRNFGKEAAMLAGLKNASGDAVIIMDADLQHPPHLILDMLEAYKDGFHQVVAKRTRTNEKPLRKWMTMFYYKLINKLIDVELVDGIGDFRLLSRQAVNTLLSMPEYNRFSKGLFSWIGYEKKVIEYENQERVAGSSKWGFGKLLNYAIDGIISFNSKPLRLLIYMGIIITLLNMLYIGVSFVQILLFGIDVPGYFTLISSVLFLGGVQLISIGILGEYVGRIFYEVKRRPEYVIYHTNVKPDPTQTSRHYTVKLPIGDKK</sequence>
<accession>A0A5S3QMT3</accession>
<proteinExistence type="inferred from homology"/>
<evidence type="ECO:0000313" key="13">
    <source>
        <dbReference type="Proteomes" id="UP000306980"/>
    </source>
</evidence>
<dbReference type="FunFam" id="3.90.550.10:FF:000079">
    <property type="entry name" value="Probable glycosyl transferase"/>
    <property type="match status" value="1"/>
</dbReference>
<keyword evidence="14" id="KW-1185">Reference proteome</keyword>
<dbReference type="Gene3D" id="3.90.550.10">
    <property type="entry name" value="Spore Coat Polysaccharide Biosynthesis Protein SpsA, Chain A"/>
    <property type="match status" value="1"/>
</dbReference>
<feature type="transmembrane region" description="Helical" evidence="9">
    <location>
        <begin position="263"/>
        <end position="287"/>
    </location>
</feature>
<dbReference type="GO" id="GO:0005886">
    <property type="term" value="C:plasma membrane"/>
    <property type="evidence" value="ECO:0007669"/>
    <property type="project" value="UniProtKB-SubCell"/>
</dbReference>
<dbReference type="Proteomes" id="UP000306980">
    <property type="component" value="Unassembled WGS sequence"/>
</dbReference>
<keyword evidence="2" id="KW-1003">Cell membrane</keyword>
<dbReference type="SUPFAM" id="SSF53448">
    <property type="entry name" value="Nucleotide-diphospho-sugar transferases"/>
    <property type="match status" value="1"/>
</dbReference>
<dbReference type="AlphaFoldDB" id="A0A549YFJ0"/>
<comment type="similarity">
    <text evidence="8">Belongs to the glycosyltransferase 2 family. GtrB subfamily.</text>
</comment>
<comment type="caution">
    <text evidence="12">The sequence shown here is derived from an EMBL/GenBank/DDBJ whole genome shotgun (WGS) entry which is preliminary data.</text>
</comment>
<keyword evidence="6 9" id="KW-1133">Transmembrane helix</keyword>
<dbReference type="RefSeq" id="WP_138602537.1">
    <property type="nucleotide sequence ID" value="NZ_VCIA01000001.1"/>
</dbReference>
<keyword evidence="4 12" id="KW-0808">Transferase</keyword>
<dbReference type="Proteomes" id="UP000319280">
    <property type="component" value="Unassembled WGS sequence"/>
</dbReference>
<evidence type="ECO:0000256" key="2">
    <source>
        <dbReference type="ARBA" id="ARBA00022475"/>
    </source>
</evidence>